<dbReference type="InterPro" id="IPR050469">
    <property type="entry name" value="Diguanylate_Cyclase"/>
</dbReference>
<name>A0A370GP96_9BACI</name>
<dbReference type="GO" id="GO:0043709">
    <property type="term" value="P:cell adhesion involved in single-species biofilm formation"/>
    <property type="evidence" value="ECO:0007669"/>
    <property type="project" value="TreeGrafter"/>
</dbReference>
<reference evidence="2 3" key="1">
    <citation type="submission" date="2018-07" db="EMBL/GenBank/DDBJ databases">
        <title>Genomic Encyclopedia of Type Strains, Phase IV (KMG-IV): sequencing the most valuable type-strain genomes for metagenomic binning, comparative biology and taxonomic classification.</title>
        <authorList>
            <person name="Goeker M."/>
        </authorList>
    </citation>
    <scope>NUCLEOTIDE SEQUENCE [LARGE SCALE GENOMIC DNA]</scope>
    <source>
        <strain evidence="2 3">DSM 25281</strain>
    </source>
</reference>
<dbReference type="GO" id="GO:0005886">
    <property type="term" value="C:plasma membrane"/>
    <property type="evidence" value="ECO:0007669"/>
    <property type="project" value="TreeGrafter"/>
</dbReference>
<keyword evidence="3" id="KW-1185">Reference proteome</keyword>
<dbReference type="PROSITE" id="PS50887">
    <property type="entry name" value="GGDEF"/>
    <property type="match status" value="1"/>
</dbReference>
<dbReference type="Gene3D" id="3.30.70.270">
    <property type="match status" value="1"/>
</dbReference>
<dbReference type="Proteomes" id="UP000255326">
    <property type="component" value="Unassembled WGS sequence"/>
</dbReference>
<dbReference type="SUPFAM" id="SSF55781">
    <property type="entry name" value="GAF domain-like"/>
    <property type="match status" value="2"/>
</dbReference>
<dbReference type="AlphaFoldDB" id="A0A370GP96"/>
<comment type="caution">
    <text evidence="2">The sequence shown here is derived from an EMBL/GenBank/DDBJ whole genome shotgun (WGS) entry which is preliminary data.</text>
</comment>
<dbReference type="Pfam" id="PF00990">
    <property type="entry name" value="GGDEF"/>
    <property type="match status" value="1"/>
</dbReference>
<dbReference type="InterPro" id="IPR000160">
    <property type="entry name" value="GGDEF_dom"/>
</dbReference>
<accession>A0A370GP96</accession>
<dbReference type="InterPro" id="IPR043128">
    <property type="entry name" value="Rev_trsase/Diguanyl_cyclase"/>
</dbReference>
<dbReference type="Gene3D" id="3.30.450.40">
    <property type="match status" value="2"/>
</dbReference>
<evidence type="ECO:0000313" key="3">
    <source>
        <dbReference type="Proteomes" id="UP000255326"/>
    </source>
</evidence>
<dbReference type="CDD" id="cd01949">
    <property type="entry name" value="GGDEF"/>
    <property type="match status" value="1"/>
</dbReference>
<dbReference type="RefSeq" id="WP_245948414.1">
    <property type="nucleotide sequence ID" value="NZ_QQAY01000003.1"/>
</dbReference>
<dbReference type="SMART" id="SM00267">
    <property type="entry name" value="GGDEF"/>
    <property type="match status" value="1"/>
</dbReference>
<dbReference type="SUPFAM" id="SSF55073">
    <property type="entry name" value="Nucleotide cyclase"/>
    <property type="match status" value="1"/>
</dbReference>
<protein>
    <submittedName>
        <fullName evidence="2">Diguanylate cyclase (GGDEF)-like protein</fullName>
    </submittedName>
</protein>
<dbReference type="InterPro" id="IPR029787">
    <property type="entry name" value="Nucleotide_cyclase"/>
</dbReference>
<sequence length="631" mass="72512">MANDFNDHEQTLHYKSLLYELLEKVNENNSFGSILKEWFELFCQMNGVLHASIYMKDHSEEIRCRLTESIGAPPSLPSFISIGHSNHILPEILDVDMQLHIKESPLSIYNAAVRFQMDNNFSLIMFFEKPKGTGSELEKSIKGSKMESERFLNRLHKLFDNIRKEQQYKELFRITEKFHSSMNIDNVLAEIITTLRRVYPSYTYYLMLSNDDERNIDLPIKDLEFDSENTVAMQAYVNGTIQIEDSFTEKNTILYAPLRGKQGVYGVLQALAPASVIFPGDEVEFISLLANTAGSALENAKLYQQSRRLISDLQLINETSHRLNSNLRLSDTIQYLKNQIERYFHATEVGFIMLNKEHGEGKVLPGSSLYFQKESGKKYIQFVKEKIKKERDSLFIGDLNNNCCEAFSYEYCSLMAIPMVHSNSMKGFCIVLQEKPYAFTFEMYKLLQSLIHHSTLALSNSMLREELEKMVITDYLTKLYARNYLDDAIANSMVEEKEGTFILVDIDNFKRINDTYGHQAGDNVIIQVANLIQKNIRSTDIGARWGGEELAIYLPGAPLRVGFSVADRLVKTVQEQTTPSVTVSCGVSYWNIRKTEEVEMLFRRADRALYFAKNNGKNKAVVHEQDLKMMV</sequence>
<organism evidence="2 3">
    <name type="scientific">Falsibacillus pallidus</name>
    <dbReference type="NCBI Taxonomy" id="493781"/>
    <lineage>
        <taxon>Bacteria</taxon>
        <taxon>Bacillati</taxon>
        <taxon>Bacillota</taxon>
        <taxon>Bacilli</taxon>
        <taxon>Bacillales</taxon>
        <taxon>Bacillaceae</taxon>
        <taxon>Falsibacillus</taxon>
    </lineage>
</organism>
<dbReference type="GO" id="GO:1902201">
    <property type="term" value="P:negative regulation of bacterial-type flagellum-dependent cell motility"/>
    <property type="evidence" value="ECO:0007669"/>
    <property type="project" value="TreeGrafter"/>
</dbReference>
<dbReference type="PANTHER" id="PTHR45138:SF9">
    <property type="entry name" value="DIGUANYLATE CYCLASE DGCM-RELATED"/>
    <property type="match status" value="1"/>
</dbReference>
<dbReference type="NCBIfam" id="TIGR00254">
    <property type="entry name" value="GGDEF"/>
    <property type="match status" value="1"/>
</dbReference>
<evidence type="ECO:0000313" key="2">
    <source>
        <dbReference type="EMBL" id="RDI44294.1"/>
    </source>
</evidence>
<dbReference type="PANTHER" id="PTHR45138">
    <property type="entry name" value="REGULATORY COMPONENTS OF SENSORY TRANSDUCTION SYSTEM"/>
    <property type="match status" value="1"/>
</dbReference>
<dbReference type="GO" id="GO:0052621">
    <property type="term" value="F:diguanylate cyclase activity"/>
    <property type="evidence" value="ECO:0007669"/>
    <property type="project" value="TreeGrafter"/>
</dbReference>
<dbReference type="EMBL" id="QQAY01000003">
    <property type="protein sequence ID" value="RDI44294.1"/>
    <property type="molecule type" value="Genomic_DNA"/>
</dbReference>
<proteinExistence type="predicted"/>
<dbReference type="FunFam" id="3.30.70.270:FF:000001">
    <property type="entry name" value="Diguanylate cyclase domain protein"/>
    <property type="match status" value="1"/>
</dbReference>
<evidence type="ECO:0000259" key="1">
    <source>
        <dbReference type="PROSITE" id="PS50887"/>
    </source>
</evidence>
<dbReference type="InterPro" id="IPR029016">
    <property type="entry name" value="GAF-like_dom_sf"/>
</dbReference>
<feature type="domain" description="GGDEF" evidence="1">
    <location>
        <begin position="497"/>
        <end position="625"/>
    </location>
</feature>
<gene>
    <name evidence="2" type="ORF">DFR59_103365</name>
</gene>